<dbReference type="SUPFAM" id="SSF48452">
    <property type="entry name" value="TPR-like"/>
    <property type="match status" value="1"/>
</dbReference>
<reference evidence="3 4" key="1">
    <citation type="submission" date="2018-05" db="EMBL/GenBank/DDBJ databases">
        <title>Draft genome sequence of Scytalidium lignicola DSM 105466, a ubiquitous saprotrophic fungus.</title>
        <authorList>
            <person name="Buettner E."/>
            <person name="Gebauer A.M."/>
            <person name="Hofrichter M."/>
            <person name="Liers C."/>
            <person name="Kellner H."/>
        </authorList>
    </citation>
    <scope>NUCLEOTIDE SEQUENCE [LARGE SCALE GENOMIC DNA]</scope>
    <source>
        <strain evidence="3 4">DSM 105466</strain>
    </source>
</reference>
<feature type="non-terminal residue" evidence="3">
    <location>
        <position position="1"/>
    </location>
</feature>
<organism evidence="3 4">
    <name type="scientific">Scytalidium lignicola</name>
    <name type="common">Hyphomycete</name>
    <dbReference type="NCBI Taxonomy" id="5539"/>
    <lineage>
        <taxon>Eukaryota</taxon>
        <taxon>Fungi</taxon>
        <taxon>Dikarya</taxon>
        <taxon>Ascomycota</taxon>
        <taxon>Pezizomycotina</taxon>
        <taxon>Leotiomycetes</taxon>
        <taxon>Leotiomycetes incertae sedis</taxon>
        <taxon>Scytalidium</taxon>
    </lineage>
</organism>
<feature type="domain" description="Telomerase activating protein Est1-like N-terminal" evidence="2">
    <location>
        <begin position="58"/>
        <end position="177"/>
    </location>
</feature>
<dbReference type="Pfam" id="PF10374">
    <property type="entry name" value="EST1"/>
    <property type="match status" value="1"/>
</dbReference>
<dbReference type="InterPro" id="IPR045153">
    <property type="entry name" value="Est1/Ebs1-like"/>
</dbReference>
<dbReference type="OMA" id="IACETII"/>
<accession>A0A3E2HR53</accession>
<dbReference type="AlphaFoldDB" id="A0A3E2HR53"/>
<comment type="caution">
    <text evidence="3">The sequence shown here is derived from an EMBL/GenBank/DDBJ whole genome shotgun (WGS) entry which is preliminary data.</text>
</comment>
<name>A0A3E2HR53_SCYLI</name>
<dbReference type="InterPro" id="IPR011990">
    <property type="entry name" value="TPR-like_helical_dom_sf"/>
</dbReference>
<feature type="non-terminal residue" evidence="3">
    <location>
        <position position="347"/>
    </location>
</feature>
<dbReference type="STRING" id="5539.A0A3E2HR53"/>
<sequence length="347" mass="40446">METIMAKWKVAVQIEKELQAQLKKDLPLFDDIEHLITQMRIACETIIFLDFEYATKEEVEHHLWDAHSYINNRYRKMVNHYRTGDHKKHVVEKRKLEKRYADFIKTSQFFYKGYIQRLASHFSGMAGLRRIAHRLSLSTLAVDDRVKVSPEIEHLIELSCHSTLLRLGDLSRYRNELRTKDRSWEPALAYYQLAGDLYPDSGSAHNQMAVIALADGNHLDAVYHLYRALAVKEPHPLAKGNLEIEFKKITTAWEKAGPNVKTDTEATLILWFVRLHAKLYKGVEFSTHEELEKEVLYRLTLLLKDQPFETTLEKFVIINIAAEYFAGERIKGKFEKVIAERDTADIT</sequence>
<dbReference type="EMBL" id="NCSJ02000004">
    <property type="protein sequence ID" value="RFU35844.1"/>
    <property type="molecule type" value="Genomic_DNA"/>
</dbReference>
<dbReference type="PANTHER" id="PTHR15696">
    <property type="entry name" value="SMG-7 SUPPRESSOR WITH MORPHOLOGICAL EFFECT ON GENITALIA PROTEIN 7"/>
    <property type="match status" value="1"/>
</dbReference>
<feature type="domain" description="DNA/RNA-binding" evidence="1">
    <location>
        <begin position="187"/>
        <end position="331"/>
    </location>
</feature>
<evidence type="ECO:0000259" key="1">
    <source>
        <dbReference type="Pfam" id="PF10373"/>
    </source>
</evidence>
<proteinExistence type="predicted"/>
<keyword evidence="4" id="KW-1185">Reference proteome</keyword>
<gene>
    <name evidence="3" type="ORF">B7463_g453</name>
</gene>
<evidence type="ECO:0000313" key="3">
    <source>
        <dbReference type="EMBL" id="RFU35844.1"/>
    </source>
</evidence>
<dbReference type="Pfam" id="PF10373">
    <property type="entry name" value="EST1_DNA_bind"/>
    <property type="match status" value="1"/>
</dbReference>
<dbReference type="InterPro" id="IPR018834">
    <property type="entry name" value="DNA/RNA-bd_Est1-type"/>
</dbReference>
<dbReference type="OrthoDB" id="69928at2759"/>
<dbReference type="InterPro" id="IPR019458">
    <property type="entry name" value="Est1-like_N"/>
</dbReference>
<evidence type="ECO:0000259" key="2">
    <source>
        <dbReference type="Pfam" id="PF10374"/>
    </source>
</evidence>
<evidence type="ECO:0000313" key="4">
    <source>
        <dbReference type="Proteomes" id="UP000258309"/>
    </source>
</evidence>
<protein>
    <recommendedName>
        <fullName evidence="5">DNA/RNA-binding domain-containing protein</fullName>
    </recommendedName>
</protein>
<evidence type="ECO:0008006" key="5">
    <source>
        <dbReference type="Google" id="ProtNLM"/>
    </source>
</evidence>
<dbReference type="Proteomes" id="UP000258309">
    <property type="component" value="Unassembled WGS sequence"/>
</dbReference>
<dbReference type="PANTHER" id="PTHR15696:SF36">
    <property type="entry name" value="NONSENSE-MEDIATED MRNA DECAY FACTOR"/>
    <property type="match status" value="1"/>
</dbReference>
<dbReference type="Gene3D" id="1.25.40.10">
    <property type="entry name" value="Tetratricopeptide repeat domain"/>
    <property type="match status" value="1"/>
</dbReference>